<dbReference type="AlphaFoldDB" id="M1P696"/>
<dbReference type="Proteomes" id="UP000011721">
    <property type="component" value="Chromosome"/>
</dbReference>
<dbReference type="KEGG" id="dsf:UWK_02429"/>
<feature type="domain" description="D-isomer specific 2-hydroxyacid dehydrogenase catalytic" evidence="6">
    <location>
        <begin position="28"/>
        <end position="92"/>
    </location>
</feature>
<dbReference type="Pfam" id="PF00389">
    <property type="entry name" value="2-Hacid_dh"/>
    <property type="match status" value="1"/>
</dbReference>
<evidence type="ECO:0000313" key="9">
    <source>
        <dbReference type="Proteomes" id="UP000011721"/>
    </source>
</evidence>
<dbReference type="FunFam" id="3.40.50.720:FF:000041">
    <property type="entry name" value="D-3-phosphoglycerate dehydrogenase"/>
    <property type="match status" value="1"/>
</dbReference>
<keyword evidence="2" id="KW-0028">Amino-acid biosynthesis</keyword>
<dbReference type="SUPFAM" id="SSF52283">
    <property type="entry name" value="Formate/glycerate dehydrogenase catalytic domain-like"/>
    <property type="match status" value="1"/>
</dbReference>
<evidence type="ECO:0000256" key="4">
    <source>
        <dbReference type="ARBA" id="ARBA00023027"/>
    </source>
</evidence>
<reference evidence="9" key="1">
    <citation type="journal article" date="2013" name="Stand. Genomic Sci.">
        <title>Complete genome sequence of Desulfocapsa sulfexigens, a marine deltaproteobacterium specialized in disproportionating inorganic sulfur compounds.</title>
        <authorList>
            <person name="Finster K.W."/>
            <person name="Kjeldsen K.U."/>
            <person name="Kube M."/>
            <person name="Reinhardt R."/>
            <person name="Mussmann M."/>
            <person name="Amann R."/>
            <person name="Schreiber L."/>
        </authorList>
    </citation>
    <scope>NUCLEOTIDE SEQUENCE [LARGE SCALE GENOMIC DNA]</scope>
    <source>
        <strain evidence="9">DSM 10523 / SB164P1</strain>
    </source>
</reference>
<dbReference type="Gene3D" id="3.40.50.720">
    <property type="entry name" value="NAD(P)-binding Rossmann-like Domain"/>
    <property type="match status" value="2"/>
</dbReference>
<evidence type="ECO:0000259" key="6">
    <source>
        <dbReference type="Pfam" id="PF00389"/>
    </source>
</evidence>
<dbReference type="HOGENOM" id="CLU_019796_1_3_7"/>
<sequence>MKPCIVFVGPDFAYENLNVQFSSKVHLVHPDATQQDVAKAMTGAVAFLDASMKVHLTNDMFANSPDICIISCATTGSDHIDREVLDKRGVQVRTLREDLDLLMNLTPAAELSWGLLMACARKIPSALEHIRSGSWNRELFPGIMIKGKQLGIVGCGRIGGWMARYANAFGAEVVGYDPYQEVLPENVRRVSLEELFEQSDFISAHVHLTEDTKEMLGAKLFNRIKPGAIFINTSRSGICDEDALLSVLLSGRLGGAGLDVLNGEPDISGSPLIAYARTHDNLIITPHCGGFSPDAVKLVCDRAMGKIMDKLNL</sequence>
<dbReference type="SUPFAM" id="SSF51735">
    <property type="entry name" value="NAD(P)-binding Rossmann-fold domains"/>
    <property type="match status" value="1"/>
</dbReference>
<dbReference type="Pfam" id="PF02826">
    <property type="entry name" value="2-Hacid_dh_C"/>
    <property type="match status" value="1"/>
</dbReference>
<dbReference type="GO" id="GO:0006564">
    <property type="term" value="P:L-serine biosynthetic process"/>
    <property type="evidence" value="ECO:0007669"/>
    <property type="project" value="UniProtKB-ARBA"/>
</dbReference>
<name>M1P696_DESSD</name>
<dbReference type="OrthoDB" id="9793626at2"/>
<evidence type="ECO:0000259" key="7">
    <source>
        <dbReference type="Pfam" id="PF02826"/>
    </source>
</evidence>
<accession>M1P696</accession>
<evidence type="ECO:0000256" key="5">
    <source>
        <dbReference type="RuleBase" id="RU003719"/>
    </source>
</evidence>
<organism evidence="8 9">
    <name type="scientific">Desulfocapsa sulfexigens (strain DSM 10523 / SB164P1)</name>
    <dbReference type="NCBI Taxonomy" id="1167006"/>
    <lineage>
        <taxon>Bacteria</taxon>
        <taxon>Pseudomonadati</taxon>
        <taxon>Thermodesulfobacteriota</taxon>
        <taxon>Desulfobulbia</taxon>
        <taxon>Desulfobulbales</taxon>
        <taxon>Desulfocapsaceae</taxon>
        <taxon>Desulfocapsa</taxon>
    </lineage>
</organism>
<comment type="similarity">
    <text evidence="1 5">Belongs to the D-isomer specific 2-hydroxyacid dehydrogenase family.</text>
</comment>
<dbReference type="InterPro" id="IPR006139">
    <property type="entry name" value="D-isomer_2_OHA_DH_cat_dom"/>
</dbReference>
<feature type="domain" description="D-isomer specific 2-hydroxyacid dehydrogenase NAD-binding" evidence="7">
    <location>
        <begin position="114"/>
        <end position="289"/>
    </location>
</feature>
<evidence type="ECO:0000256" key="2">
    <source>
        <dbReference type="ARBA" id="ARBA00022605"/>
    </source>
</evidence>
<dbReference type="GO" id="GO:0051287">
    <property type="term" value="F:NAD binding"/>
    <property type="evidence" value="ECO:0007669"/>
    <property type="project" value="InterPro"/>
</dbReference>
<evidence type="ECO:0000256" key="3">
    <source>
        <dbReference type="ARBA" id="ARBA00023002"/>
    </source>
</evidence>
<dbReference type="InterPro" id="IPR006140">
    <property type="entry name" value="D-isomer_DH_NAD-bd"/>
</dbReference>
<proteinExistence type="inferred from homology"/>
<dbReference type="STRING" id="1167006.UWK_02429"/>
<dbReference type="eggNOG" id="COG1052">
    <property type="taxonomic scope" value="Bacteria"/>
</dbReference>
<dbReference type="EMBL" id="CP003985">
    <property type="protein sequence ID" value="AGF78968.1"/>
    <property type="molecule type" value="Genomic_DNA"/>
</dbReference>
<dbReference type="PROSITE" id="PS00065">
    <property type="entry name" value="D_2_HYDROXYACID_DH_1"/>
    <property type="match status" value="1"/>
</dbReference>
<keyword evidence="9" id="KW-1185">Reference proteome</keyword>
<dbReference type="RefSeq" id="WP_015404654.1">
    <property type="nucleotide sequence ID" value="NC_020304.1"/>
</dbReference>
<keyword evidence="3 5" id="KW-0560">Oxidoreductase</keyword>
<evidence type="ECO:0000256" key="1">
    <source>
        <dbReference type="ARBA" id="ARBA00005854"/>
    </source>
</evidence>
<dbReference type="InterPro" id="IPR029752">
    <property type="entry name" value="D-isomer_DH_CS1"/>
</dbReference>
<dbReference type="PANTHER" id="PTHR42789:SF1">
    <property type="entry name" value="D-ISOMER SPECIFIC 2-HYDROXYACID DEHYDROGENASE FAMILY PROTEIN (AFU_ORTHOLOGUE AFUA_6G10090)"/>
    <property type="match status" value="1"/>
</dbReference>
<protein>
    <submittedName>
        <fullName evidence="8">Lactate dehydrogenase-like oxidoreductase</fullName>
    </submittedName>
</protein>
<dbReference type="GO" id="GO:0004617">
    <property type="term" value="F:phosphoglycerate dehydrogenase activity"/>
    <property type="evidence" value="ECO:0007669"/>
    <property type="project" value="UniProtKB-ARBA"/>
</dbReference>
<keyword evidence="4" id="KW-0520">NAD</keyword>
<dbReference type="GO" id="GO:0047545">
    <property type="term" value="F:(S)-2-hydroxyglutarate dehydrogenase activity"/>
    <property type="evidence" value="ECO:0007669"/>
    <property type="project" value="UniProtKB-ARBA"/>
</dbReference>
<dbReference type="InterPro" id="IPR050857">
    <property type="entry name" value="D-2-hydroxyacid_DH"/>
</dbReference>
<evidence type="ECO:0000313" key="8">
    <source>
        <dbReference type="EMBL" id="AGF78968.1"/>
    </source>
</evidence>
<gene>
    <name evidence="8" type="ordered locus">UWK_02429</name>
</gene>
<dbReference type="PANTHER" id="PTHR42789">
    <property type="entry name" value="D-ISOMER SPECIFIC 2-HYDROXYACID DEHYDROGENASE FAMILY PROTEIN (AFU_ORTHOLOGUE AFUA_6G10090)"/>
    <property type="match status" value="1"/>
</dbReference>
<dbReference type="InterPro" id="IPR036291">
    <property type="entry name" value="NAD(P)-bd_dom_sf"/>
</dbReference>